<organism evidence="3">
    <name type="scientific">Candidatus Kentrum sp. FM</name>
    <dbReference type="NCBI Taxonomy" id="2126340"/>
    <lineage>
        <taxon>Bacteria</taxon>
        <taxon>Pseudomonadati</taxon>
        <taxon>Pseudomonadota</taxon>
        <taxon>Gammaproteobacteria</taxon>
        <taxon>Candidatus Kentrum</taxon>
    </lineage>
</organism>
<evidence type="ECO:0000313" key="5">
    <source>
        <dbReference type="EMBL" id="VFK08332.1"/>
    </source>
</evidence>
<dbReference type="Gene3D" id="3.40.50.300">
    <property type="entry name" value="P-loop containing nucleotide triphosphate hydrolases"/>
    <property type="match status" value="2"/>
</dbReference>
<dbReference type="InterPro" id="IPR015943">
    <property type="entry name" value="WD40/YVTN_repeat-like_dom_sf"/>
</dbReference>
<dbReference type="Pfam" id="PF05729">
    <property type="entry name" value="NACHT"/>
    <property type="match status" value="1"/>
</dbReference>
<evidence type="ECO:0000259" key="2">
    <source>
        <dbReference type="PROSITE" id="PS50837"/>
    </source>
</evidence>
<dbReference type="PROSITE" id="PS50837">
    <property type="entry name" value="NACHT"/>
    <property type="match status" value="1"/>
</dbReference>
<dbReference type="EMBL" id="CAADFL010000066">
    <property type="protein sequence ID" value="VFK08332.1"/>
    <property type="molecule type" value="Genomic_DNA"/>
</dbReference>
<feature type="domain" description="NACHT" evidence="2">
    <location>
        <begin position="888"/>
        <end position="1013"/>
    </location>
</feature>
<evidence type="ECO:0000313" key="4">
    <source>
        <dbReference type="EMBL" id="VFJ57735.1"/>
    </source>
</evidence>
<protein>
    <submittedName>
        <fullName evidence="3">Pentapeptide repeat-containing protein</fullName>
    </submittedName>
</protein>
<dbReference type="EMBL" id="CAADFA010000145">
    <property type="protein sequence ID" value="VFJ54841.1"/>
    <property type="molecule type" value="Genomic_DNA"/>
</dbReference>
<evidence type="ECO:0000313" key="3">
    <source>
        <dbReference type="EMBL" id="VFJ54841.1"/>
    </source>
</evidence>
<gene>
    <name evidence="4" type="ORF">BECKFM1743A_GA0114220_101991</name>
    <name evidence="5" type="ORF">BECKFM1743B_GA0114221_100665</name>
    <name evidence="3" type="ORF">BECKFM1743C_GA0114222_101453</name>
</gene>
<feature type="region of interest" description="Disordered" evidence="1">
    <location>
        <begin position="618"/>
        <end position="648"/>
    </location>
</feature>
<sequence length="1730" mass="197593">MENLKKLPIGIQDFEKLRTGNHIYVDKTEQIYRLMTRGAALFLSRPRRFGKSLLVSTLKAIFQGRQDLFQGLWIADSDYDWPVHPVIQLDMSEVDSQTPEKLQSGLIRKLNESAVEHELGPIAFNNISEGSAPATLSDLIRRLAREKGKPVVLVDEYDKPILDNIADVPKAIKIRDRLRDFYTRLKSQDANLRFVFLTGVGRFSKVSVFSGLNQLNDITLDGRYATILGYTQDELESYFSPYIEAIASQEGIPKPELLEQIRSWYNGYRFHEKTQAVYNPHSCLLYFDKRKFKYWWFETGTPTFLVELIRRSSLSVADLEQKMVSERAFSSFEVDRLDPVPLLQQTGYLTITDYNDQSGLYTLDYPNREVREAFLTYLAEIFSGRGSGDITADLWRLRNALAANDPDTFFRILTSFFSGIPYDIRIEREQDYQSIFYTIFKLMGFHIHPEVRTATARIDATIELSSGIWIFEFKVDKSADAALAQIREKDYAGPYVAIGKPVYLVGVNFDSKKRTINEWKVERLELARKKLDLPPSDKVYIADACNHLARGDYEKARAKLFEIPETEGKTWRQIESEFGFVFNFDLDRETDAKRRERLIGQIEWRRKVFAVLRSDKLPSKAKAPDDGKSDVSEAKPKEKPASEHRGEKQERDILRLLRRLFTFNDKDVRIEKLRQQRRGAQLGFDIKIAYCCAANNRNVRCCVECKSHEKEIRFGEILGKLHDAEANQTNIDHWILIAPRARSISNMPDKIIEKWEEKQKWPFSVQFWMADTAVGSLFGLEPAVYDDWIDHPSHAEHPRDWSSEKRERTRQQWLAKLRPPLRLPQAWAEYVTDPKEIGLFMENDDRENLRELWRDNRYIPPGVLDESGAPMPGGLERAVRDWIEEGPRVCVVLGEFGDGKSAFTYWLSRELLAEFRENPSGGWLPVRFPLRYFARPNTSAREFLRDRLEELGSDIPTWRRAIVEERKALVILDGMDEMTKSLNQDAVRRIIDLLVDCCNRELERVPKILITCRRTFFEELAQRPYVTGKLKGPAIFHIEPFSKERVYGKLAELATAPEQRSRLRELRGMHDPIGLARKPLFFKMVSETLTDDADFSSETAIYRGYVASCLGRKIDFLENDQNMLRDDLLTGMLAVMEWIAMEMHLSDRDYVCLKKMGDTSKSGSSGREKFAALLWQGTVEDEDKERDAVHRVGVRSLLSRATGKVDDGDRDKWPVEFCHRSVREYFVARGIEKALREGRNRAEDVISRVDSNHEVLRFTAELMRTGTEKEGHDYGRVLRELANLSRKDDHEEIAEAEWNRRRRLGSTAVTLLFRWSGELEAEDWGRMILDGARLAGADLTGKNFYGASLRDANLNNAILDGADLQDADLTGVLLEEAGEMTALSVPRSADADHFFVAYRDGSVRRWSLEGRSDYQPDVIFPLSESKPIGRDDSARQAELLFDDWADVDTIADWDTGTSGIKTGGTYGSNTEQNGPLKIAALPGSGLCLWDRDSVWFLDRVTDKEYRRISRFPMERQHLAIAVAEKNITLLAGGETNIQQRQAHLFDLSPQGLPSVRVLTMDSCLQCVALDHSALAGIRADGRIVVHRRRDGSEEATQTATLGTMSVPTCIASHQPDGSSGAFLVACGNRDGLVAAWRFTLDEETVIPGEVKEVFRKEIHKGAVRDLGFVDGESLLTAGADGRIHRIRLSDGADIHPFELRLRCRGARIAGLEGKREREILEKAGALAERL</sequence>
<dbReference type="InterPro" id="IPR027417">
    <property type="entry name" value="P-loop_NTPase"/>
</dbReference>
<evidence type="ECO:0000256" key="1">
    <source>
        <dbReference type="SAM" id="MobiDB-lite"/>
    </source>
</evidence>
<dbReference type="InterPro" id="IPR018631">
    <property type="entry name" value="AAA-ATPase-like_dom"/>
</dbReference>
<dbReference type="Pfam" id="PF09820">
    <property type="entry name" value="AAA-ATPase_like"/>
    <property type="match status" value="1"/>
</dbReference>
<dbReference type="Pfam" id="PF08011">
    <property type="entry name" value="PDDEXK_9"/>
    <property type="match status" value="1"/>
</dbReference>
<dbReference type="EMBL" id="CAADEZ010000199">
    <property type="protein sequence ID" value="VFJ57735.1"/>
    <property type="molecule type" value="Genomic_DNA"/>
</dbReference>
<dbReference type="SUPFAM" id="SSF141571">
    <property type="entry name" value="Pentapeptide repeat-like"/>
    <property type="match status" value="1"/>
</dbReference>
<name>A0A450SME2_9GAMM</name>
<dbReference type="InterPro" id="IPR007111">
    <property type="entry name" value="NACHT_NTPase"/>
</dbReference>
<dbReference type="Gene3D" id="2.160.20.80">
    <property type="entry name" value="E3 ubiquitin-protein ligase SopA"/>
    <property type="match status" value="1"/>
</dbReference>
<dbReference type="Gene3D" id="2.130.10.10">
    <property type="entry name" value="YVTN repeat-like/Quinoprotein amine dehydrogenase"/>
    <property type="match status" value="1"/>
</dbReference>
<dbReference type="Pfam" id="PF00805">
    <property type="entry name" value="Pentapeptide"/>
    <property type="match status" value="1"/>
</dbReference>
<dbReference type="PANTHER" id="PTHR34825:SF1">
    <property type="entry name" value="AAA-ATPASE-LIKE DOMAIN-CONTAINING PROTEIN"/>
    <property type="match status" value="1"/>
</dbReference>
<dbReference type="SUPFAM" id="SSF52540">
    <property type="entry name" value="P-loop containing nucleoside triphosphate hydrolases"/>
    <property type="match status" value="2"/>
</dbReference>
<dbReference type="InterPro" id="IPR012547">
    <property type="entry name" value="PDDEXK_9"/>
</dbReference>
<dbReference type="InterPro" id="IPR001646">
    <property type="entry name" value="5peptide_repeat"/>
</dbReference>
<reference evidence="3" key="1">
    <citation type="submission" date="2019-02" db="EMBL/GenBank/DDBJ databases">
        <authorList>
            <person name="Gruber-Vodicka R. H."/>
            <person name="Seah K. B. B."/>
        </authorList>
    </citation>
    <scope>NUCLEOTIDE SEQUENCE</scope>
    <source>
        <strain evidence="4">BECK_BZ163</strain>
        <strain evidence="5">BECK_BZ164</strain>
        <strain evidence="3">BECK_BZ165</strain>
    </source>
</reference>
<dbReference type="SUPFAM" id="SSF50978">
    <property type="entry name" value="WD40 repeat-like"/>
    <property type="match status" value="1"/>
</dbReference>
<proteinExistence type="predicted"/>
<dbReference type="PANTHER" id="PTHR34825">
    <property type="entry name" value="CONSERVED PROTEIN, WITH A WEAK D-GALACTARATE DEHYDRATASE/ALTRONATE HYDROLASE DOMAIN"/>
    <property type="match status" value="1"/>
</dbReference>
<accession>A0A450SME2</accession>
<dbReference type="InterPro" id="IPR036322">
    <property type="entry name" value="WD40_repeat_dom_sf"/>
</dbReference>